<evidence type="ECO:0000256" key="5">
    <source>
        <dbReference type="ARBA" id="ARBA00022692"/>
    </source>
</evidence>
<accession>A0A0R1RRZ9</accession>
<feature type="transmembrane region" description="Helical" evidence="11">
    <location>
        <begin position="355"/>
        <end position="375"/>
    </location>
</feature>
<comment type="caution">
    <text evidence="13">The sequence shown here is derived from an EMBL/GenBank/DDBJ whole genome shotgun (WGS) entry which is preliminary data.</text>
</comment>
<name>A0A0R1RRZ9_9LACO</name>
<dbReference type="Proteomes" id="UP000051264">
    <property type="component" value="Unassembled WGS sequence"/>
</dbReference>
<sequence length="431" mass="47215">MTHLEGSRTQLAAIIAFIIIFGILVVVHEFGHFYVAKRSGILVREFSVGMGPKLFATRKNGTTYTIRWLPLGGYVRMAGMADDESEIEAGTQATLILNDQGQVQRINTSDKVTTLNGVPFQIAKTDLQKELWLEGYEAGDESELKRYSVLHDATIIEADGTEVQIAPVDVQFQSATLINRMLTNFAGPFNNFILAIVAFILFAMLSGGVAQNKAQLGTIQANSPAQKAGLKTDDKLLAVNGDKVTSFTDFSQIIAKNPNKPVQIKYQRGQQTKTVTVTPKAVTQDKTKVGQVGVTASQDHRIMTMVKYGFTQSWSIASQIFKVLGSFLTGGFSLNKLSGPVGMYSMTTQFTEQGFNALVYFLAFLSLNLGIMNLIPIPALDGGKLVLNVIEAIRRKPLSPEKEGIVTLVGVGIMVLLMVLVTWNDIQRFFF</sequence>
<dbReference type="CDD" id="cd06163">
    <property type="entry name" value="S2P-M50_PDZ_RseP-like"/>
    <property type="match status" value="1"/>
</dbReference>
<evidence type="ECO:0000256" key="9">
    <source>
        <dbReference type="ARBA" id="ARBA00023049"/>
    </source>
</evidence>
<evidence type="ECO:0000256" key="6">
    <source>
        <dbReference type="ARBA" id="ARBA00022801"/>
    </source>
</evidence>
<dbReference type="SUPFAM" id="SSF50156">
    <property type="entry name" value="PDZ domain-like"/>
    <property type="match status" value="1"/>
</dbReference>
<dbReference type="InterPro" id="IPR036034">
    <property type="entry name" value="PDZ_sf"/>
</dbReference>
<dbReference type="PANTHER" id="PTHR42837">
    <property type="entry name" value="REGULATOR OF SIGMA-E PROTEASE RSEP"/>
    <property type="match status" value="1"/>
</dbReference>
<comment type="subcellular location">
    <subcellularLocation>
        <location evidence="2">Membrane</location>
        <topology evidence="2">Multi-pass membrane protein</topology>
    </subcellularLocation>
</comment>
<dbReference type="GO" id="GO:0046872">
    <property type="term" value="F:metal ion binding"/>
    <property type="evidence" value="ECO:0007669"/>
    <property type="project" value="UniProtKB-KW"/>
</dbReference>
<dbReference type="GO" id="GO:0004222">
    <property type="term" value="F:metalloendopeptidase activity"/>
    <property type="evidence" value="ECO:0007669"/>
    <property type="project" value="InterPro"/>
</dbReference>
<dbReference type="InterPro" id="IPR004387">
    <property type="entry name" value="Pept_M50_Zn"/>
</dbReference>
<proteinExistence type="inferred from homology"/>
<dbReference type="InterPro" id="IPR008915">
    <property type="entry name" value="Peptidase_M50"/>
</dbReference>
<keyword evidence="8 11" id="KW-1133">Transmembrane helix</keyword>
<keyword evidence="4" id="KW-0645">Protease</keyword>
<dbReference type="CDD" id="cd23081">
    <property type="entry name" value="cpPDZ_EcRseP-like"/>
    <property type="match status" value="1"/>
</dbReference>
<gene>
    <name evidence="13" type="ORF">FC69_GL001528</name>
</gene>
<evidence type="ECO:0000256" key="7">
    <source>
        <dbReference type="ARBA" id="ARBA00022833"/>
    </source>
</evidence>
<comment type="similarity">
    <text evidence="3 11">Belongs to the peptidase M50B family.</text>
</comment>
<evidence type="ECO:0000259" key="12">
    <source>
        <dbReference type="SMART" id="SM00228"/>
    </source>
</evidence>
<dbReference type="EMBL" id="AZEX01000044">
    <property type="protein sequence ID" value="KRL59569.1"/>
    <property type="molecule type" value="Genomic_DNA"/>
</dbReference>
<protein>
    <recommendedName>
        <fullName evidence="11">Zinc metalloprotease</fullName>
        <ecNumber evidence="11">3.4.24.-</ecNumber>
    </recommendedName>
</protein>
<dbReference type="AlphaFoldDB" id="A0A0R1RRZ9"/>
<keyword evidence="6 11" id="KW-0378">Hydrolase</keyword>
<keyword evidence="7 11" id="KW-0862">Zinc</keyword>
<evidence type="ECO:0000256" key="3">
    <source>
        <dbReference type="ARBA" id="ARBA00007931"/>
    </source>
</evidence>
<organism evidence="13 14">
    <name type="scientific">Latilactobacillus fuchuensis DSM 14340 = JCM 11249</name>
    <dbReference type="NCBI Taxonomy" id="1423747"/>
    <lineage>
        <taxon>Bacteria</taxon>
        <taxon>Bacillati</taxon>
        <taxon>Bacillota</taxon>
        <taxon>Bacilli</taxon>
        <taxon>Lactobacillales</taxon>
        <taxon>Lactobacillaceae</taxon>
        <taxon>Latilactobacillus</taxon>
    </lineage>
</organism>
<dbReference type="EC" id="3.4.24.-" evidence="11"/>
<comment type="cofactor">
    <cofactor evidence="1 11">
        <name>Zn(2+)</name>
        <dbReference type="ChEBI" id="CHEBI:29105"/>
    </cofactor>
</comment>
<dbReference type="NCBIfam" id="TIGR00054">
    <property type="entry name" value="RIP metalloprotease RseP"/>
    <property type="match status" value="1"/>
</dbReference>
<evidence type="ECO:0000256" key="1">
    <source>
        <dbReference type="ARBA" id="ARBA00001947"/>
    </source>
</evidence>
<dbReference type="PATRIC" id="fig|1423747.3.peg.1556"/>
<dbReference type="PANTHER" id="PTHR42837:SF2">
    <property type="entry name" value="MEMBRANE METALLOPROTEASE ARASP2, CHLOROPLASTIC-RELATED"/>
    <property type="match status" value="1"/>
</dbReference>
<evidence type="ECO:0000256" key="8">
    <source>
        <dbReference type="ARBA" id="ARBA00022989"/>
    </source>
</evidence>
<dbReference type="Gene3D" id="2.30.42.10">
    <property type="match status" value="1"/>
</dbReference>
<dbReference type="GO" id="GO:0016020">
    <property type="term" value="C:membrane"/>
    <property type="evidence" value="ECO:0007669"/>
    <property type="project" value="UniProtKB-SubCell"/>
</dbReference>
<dbReference type="InterPro" id="IPR001478">
    <property type="entry name" value="PDZ"/>
</dbReference>
<reference evidence="13 14" key="1">
    <citation type="journal article" date="2015" name="Genome Announc.">
        <title>Expanding the biotechnology potential of lactobacilli through comparative genomics of 213 strains and associated genera.</title>
        <authorList>
            <person name="Sun Z."/>
            <person name="Harris H.M."/>
            <person name="McCann A."/>
            <person name="Guo C."/>
            <person name="Argimon S."/>
            <person name="Zhang W."/>
            <person name="Yang X."/>
            <person name="Jeffery I.B."/>
            <person name="Cooney J.C."/>
            <person name="Kagawa T.F."/>
            <person name="Liu W."/>
            <person name="Song Y."/>
            <person name="Salvetti E."/>
            <person name="Wrobel A."/>
            <person name="Rasinkangas P."/>
            <person name="Parkhill J."/>
            <person name="Rea M.C."/>
            <person name="O'Sullivan O."/>
            <person name="Ritari J."/>
            <person name="Douillard F.P."/>
            <person name="Paul Ross R."/>
            <person name="Yang R."/>
            <person name="Briner A.E."/>
            <person name="Felis G.E."/>
            <person name="de Vos W.M."/>
            <person name="Barrangou R."/>
            <person name="Klaenhammer T.R."/>
            <person name="Caufield P.W."/>
            <person name="Cui Y."/>
            <person name="Zhang H."/>
            <person name="O'Toole P.W."/>
        </authorList>
    </citation>
    <scope>NUCLEOTIDE SEQUENCE [LARGE SCALE GENOMIC DNA]</scope>
    <source>
        <strain evidence="13 14">DSM 14340</strain>
    </source>
</reference>
<dbReference type="InterPro" id="IPR041489">
    <property type="entry name" value="PDZ_6"/>
</dbReference>
<evidence type="ECO:0000256" key="11">
    <source>
        <dbReference type="RuleBase" id="RU362031"/>
    </source>
</evidence>
<keyword evidence="11" id="KW-0479">Metal-binding</keyword>
<feature type="domain" description="PDZ" evidence="12">
    <location>
        <begin position="198"/>
        <end position="270"/>
    </location>
</feature>
<dbReference type="RefSeq" id="WP_051552794.1">
    <property type="nucleotide sequence ID" value="NZ_AZEX01000044.1"/>
</dbReference>
<evidence type="ECO:0000313" key="13">
    <source>
        <dbReference type="EMBL" id="KRL59569.1"/>
    </source>
</evidence>
<keyword evidence="9 11" id="KW-0482">Metalloprotease</keyword>
<feature type="transmembrane region" description="Helical" evidence="11">
    <location>
        <begin position="189"/>
        <end position="210"/>
    </location>
</feature>
<feature type="transmembrane region" description="Helical" evidence="11">
    <location>
        <begin position="12"/>
        <end position="35"/>
    </location>
</feature>
<keyword evidence="10 11" id="KW-0472">Membrane</keyword>
<dbReference type="eggNOG" id="COG0750">
    <property type="taxonomic scope" value="Bacteria"/>
</dbReference>
<keyword evidence="5 11" id="KW-0812">Transmembrane</keyword>
<evidence type="ECO:0000256" key="10">
    <source>
        <dbReference type="ARBA" id="ARBA00023136"/>
    </source>
</evidence>
<dbReference type="Pfam" id="PF17820">
    <property type="entry name" value="PDZ_6"/>
    <property type="match status" value="1"/>
</dbReference>
<dbReference type="GO" id="GO:0006508">
    <property type="term" value="P:proteolysis"/>
    <property type="evidence" value="ECO:0007669"/>
    <property type="project" value="UniProtKB-KW"/>
</dbReference>
<feature type="transmembrane region" description="Helical" evidence="11">
    <location>
        <begin position="404"/>
        <end position="423"/>
    </location>
</feature>
<evidence type="ECO:0000256" key="4">
    <source>
        <dbReference type="ARBA" id="ARBA00022670"/>
    </source>
</evidence>
<dbReference type="SMART" id="SM00228">
    <property type="entry name" value="PDZ"/>
    <property type="match status" value="1"/>
</dbReference>
<dbReference type="Pfam" id="PF02163">
    <property type="entry name" value="Peptidase_M50"/>
    <property type="match status" value="1"/>
</dbReference>
<evidence type="ECO:0000256" key="2">
    <source>
        <dbReference type="ARBA" id="ARBA00004141"/>
    </source>
</evidence>
<evidence type="ECO:0000313" key="14">
    <source>
        <dbReference type="Proteomes" id="UP000051264"/>
    </source>
</evidence>
<dbReference type="STRING" id="1423747.FC69_GL001528"/>